<gene>
    <name evidence="2" type="ordered locus">Clos_2862</name>
</gene>
<organism evidence="2 3">
    <name type="scientific">Alkaliphilus oremlandii (strain OhILAs)</name>
    <name type="common">Clostridium oremlandii (strain OhILAs)</name>
    <dbReference type="NCBI Taxonomy" id="350688"/>
    <lineage>
        <taxon>Bacteria</taxon>
        <taxon>Bacillati</taxon>
        <taxon>Bacillota</taxon>
        <taxon>Clostridia</taxon>
        <taxon>Peptostreptococcales</taxon>
        <taxon>Natronincolaceae</taxon>
        <taxon>Alkaliphilus</taxon>
    </lineage>
</organism>
<evidence type="ECO:0000313" key="3">
    <source>
        <dbReference type="Proteomes" id="UP000000269"/>
    </source>
</evidence>
<feature type="transmembrane region" description="Helical" evidence="1">
    <location>
        <begin position="120"/>
        <end position="138"/>
    </location>
</feature>
<evidence type="ECO:0000313" key="2">
    <source>
        <dbReference type="EMBL" id="ABW20391.1"/>
    </source>
</evidence>
<proteinExistence type="predicted"/>
<keyword evidence="1" id="KW-1133">Transmembrane helix</keyword>
<protein>
    <submittedName>
        <fullName evidence="2">Uncharacterized protein</fullName>
    </submittedName>
</protein>
<keyword evidence="1" id="KW-0472">Membrane</keyword>
<keyword evidence="3" id="KW-1185">Reference proteome</keyword>
<dbReference type="HOGENOM" id="CLU_1270087_0_0_9"/>
<dbReference type="KEGG" id="aoe:Clos_2862"/>
<accession>A8MKQ9</accession>
<dbReference type="AlphaFoldDB" id="A8MKQ9"/>
<name>A8MKQ9_ALKOO</name>
<keyword evidence="1" id="KW-0812">Transmembrane</keyword>
<feature type="transmembrane region" description="Helical" evidence="1">
    <location>
        <begin position="6"/>
        <end position="23"/>
    </location>
</feature>
<dbReference type="EMBL" id="CP000853">
    <property type="protein sequence ID" value="ABW20391.1"/>
    <property type="molecule type" value="Genomic_DNA"/>
</dbReference>
<evidence type="ECO:0000256" key="1">
    <source>
        <dbReference type="SAM" id="Phobius"/>
    </source>
</evidence>
<sequence length="217" mass="25606">MIYYFLIPIMLLPILAYTFYNLFNKNELFNSTDDFIIKCRENNIITTISLIASMLCLCYLIFCIKVTMDNINGLSYKGIHISLLDLLVPNKFNSLIESFSNNIRDHIFELSYLYAARENLFSSFYSILFVFIGLYFYFINSRFVYIKKDGIVRLGKFYPWNVNKLHRWEKIFSRYILNANVVDVNGRSLIISFIVHKDSKNALETLINPECFTNNFD</sequence>
<feature type="transmembrane region" description="Helical" evidence="1">
    <location>
        <begin position="44"/>
        <end position="68"/>
    </location>
</feature>
<reference evidence="3" key="1">
    <citation type="submission" date="2007-10" db="EMBL/GenBank/DDBJ databases">
        <title>Complete genome of Alkaliphilus oremlandii OhILAs.</title>
        <authorList>
            <person name="Copeland A."/>
            <person name="Lucas S."/>
            <person name="Lapidus A."/>
            <person name="Barry K."/>
            <person name="Detter J.C."/>
            <person name="Glavina del Rio T."/>
            <person name="Hammon N."/>
            <person name="Israni S."/>
            <person name="Dalin E."/>
            <person name="Tice H."/>
            <person name="Pitluck S."/>
            <person name="Chain P."/>
            <person name="Malfatti S."/>
            <person name="Shin M."/>
            <person name="Vergez L."/>
            <person name="Schmutz J."/>
            <person name="Larimer F."/>
            <person name="Land M."/>
            <person name="Hauser L."/>
            <person name="Kyrpides N."/>
            <person name="Mikhailova N."/>
            <person name="Stolz J.F."/>
            <person name="Dawson A."/>
            <person name="Fisher E."/>
            <person name="Crable B."/>
            <person name="Perera E."/>
            <person name="Lisak J."/>
            <person name="Ranganathan M."/>
            <person name="Basu P."/>
            <person name="Richardson P."/>
        </authorList>
    </citation>
    <scope>NUCLEOTIDE SEQUENCE [LARGE SCALE GENOMIC DNA]</scope>
    <source>
        <strain evidence="3">OhILAs</strain>
    </source>
</reference>
<dbReference type="Proteomes" id="UP000000269">
    <property type="component" value="Chromosome"/>
</dbReference>